<keyword evidence="3" id="KW-1185">Reference proteome</keyword>
<feature type="region of interest" description="Disordered" evidence="1">
    <location>
        <begin position="403"/>
        <end position="427"/>
    </location>
</feature>
<feature type="non-terminal residue" evidence="2">
    <location>
        <position position="744"/>
    </location>
</feature>
<proteinExistence type="predicted"/>
<evidence type="ECO:0000313" key="3">
    <source>
        <dbReference type="Proteomes" id="UP000054359"/>
    </source>
</evidence>
<accession>A0A087UX82</accession>
<dbReference type="STRING" id="407821.A0A087UX82"/>
<dbReference type="OrthoDB" id="6432996at2759"/>
<evidence type="ECO:0000256" key="1">
    <source>
        <dbReference type="SAM" id="MobiDB-lite"/>
    </source>
</evidence>
<feature type="compositionally biased region" description="Basic and acidic residues" evidence="1">
    <location>
        <begin position="448"/>
        <end position="473"/>
    </location>
</feature>
<feature type="region of interest" description="Disordered" evidence="1">
    <location>
        <begin position="710"/>
        <end position="729"/>
    </location>
</feature>
<feature type="region of interest" description="Disordered" evidence="1">
    <location>
        <begin position="448"/>
        <end position="480"/>
    </location>
</feature>
<dbReference type="Proteomes" id="UP000054359">
    <property type="component" value="Unassembled WGS sequence"/>
</dbReference>
<organism evidence="2 3">
    <name type="scientific">Stegodyphus mimosarum</name>
    <name type="common">African social velvet spider</name>
    <dbReference type="NCBI Taxonomy" id="407821"/>
    <lineage>
        <taxon>Eukaryota</taxon>
        <taxon>Metazoa</taxon>
        <taxon>Ecdysozoa</taxon>
        <taxon>Arthropoda</taxon>
        <taxon>Chelicerata</taxon>
        <taxon>Arachnida</taxon>
        <taxon>Araneae</taxon>
        <taxon>Araneomorphae</taxon>
        <taxon>Entelegynae</taxon>
        <taxon>Eresoidea</taxon>
        <taxon>Eresidae</taxon>
        <taxon>Stegodyphus</taxon>
    </lineage>
</organism>
<reference evidence="2 3" key="1">
    <citation type="submission" date="2013-11" db="EMBL/GenBank/DDBJ databases">
        <title>Genome sequencing of Stegodyphus mimosarum.</title>
        <authorList>
            <person name="Bechsgaard J."/>
        </authorList>
    </citation>
    <scope>NUCLEOTIDE SEQUENCE [LARGE SCALE GENOMIC DNA]</scope>
</reference>
<protein>
    <submittedName>
        <fullName evidence="2">Polyadenylation and cleavage factor-like protein 11</fullName>
    </submittedName>
</protein>
<dbReference type="EMBL" id="KK122129">
    <property type="protein sequence ID" value="KFM81971.1"/>
    <property type="molecule type" value="Genomic_DNA"/>
</dbReference>
<name>A0A087UX82_STEMI</name>
<feature type="compositionally biased region" description="Polar residues" evidence="1">
    <location>
        <begin position="410"/>
        <end position="419"/>
    </location>
</feature>
<sequence>MKNHEFSNPQKLSASLEHEINFLPQTMKFKKSLPLPSAVKPFKLDNKMRLVHFVDNKALVVLDNNEPRKLTFEGGPREVYVEGLAEPIILGFDGKPVEFEVNGKRHSMKFGTPAREIYINDYPYEAKFGGPPFEAMLDDGRIYNIRLSGPPPQVVVGDKPEYELFAKIQGGNDPLHKKSEFSDSKMETKYQFSESSSGSVLQDVDMRIKPENMKMLQDSIPGDNDMKDVDWRKIPPLNEAASTMSQPKIWSVHENWKEDKTDLSDVRRNLNKREIGQVSVDRSDRQQMKFDDVSSVHRWKEPPSYSDIKLGENLHNAQPHHEWENIQPYEQSDKVNWAHKDYRESRILGGHHPKADDTDHLEHVSSIHHTEHNCSSDIQHPEHSSVHYPIDGTSTTYHEHASAVHHLEHSSTALQAEQGSDSHHSKHGFVHTERVPLVYHSENKPLYHHEHEPSTYHPEHEPPVLHSKGEPSSHHHQRGPLVYHPEPRLAVDHSECSPVKHHVEHGPTIHHTECGPLLPHLEHGSGIHHSEHNTTRHNLEHDSTMHQSEHGPALHYMEQHPALHHPEQAPAIHHAKHAVATHPQEQVHNSEYGPTMPHTQGPAVRCLEQEAPMHHLKNNPPIHQPEQIPTLHHPELGSIHISQGNNPEHLESNLYEYDSRHIHQRMSCPPSRPPFFNHRVRLRLRGVRYGAGIHPNFRERSHDLFIGSSRRPLLRDPQPQRYIRPPRPLLPLPRFHVPDSVSRG</sequence>
<dbReference type="AlphaFoldDB" id="A0A087UX82"/>
<gene>
    <name evidence="2" type="ORF">X975_05111</name>
</gene>
<evidence type="ECO:0000313" key="2">
    <source>
        <dbReference type="EMBL" id="KFM81971.1"/>
    </source>
</evidence>